<dbReference type="SUPFAM" id="SSF48371">
    <property type="entry name" value="ARM repeat"/>
    <property type="match status" value="1"/>
</dbReference>
<evidence type="ECO:0000313" key="10">
    <source>
        <dbReference type="Proteomes" id="UP000094526"/>
    </source>
</evidence>
<feature type="region of interest" description="Disordered" evidence="7">
    <location>
        <begin position="1315"/>
        <end position="1373"/>
    </location>
</feature>
<dbReference type="PANTHER" id="PTHR22928">
    <property type="entry name" value="TELOMERE-ASSOCIATED PROTEIN RIF1"/>
    <property type="match status" value="1"/>
</dbReference>
<feature type="compositionally biased region" description="Basic residues" evidence="7">
    <location>
        <begin position="1173"/>
        <end position="1184"/>
    </location>
</feature>
<feature type="compositionally biased region" description="Polar residues" evidence="7">
    <location>
        <begin position="1023"/>
        <end position="1039"/>
    </location>
</feature>
<dbReference type="PANTHER" id="PTHR22928:SF3">
    <property type="entry name" value="TELOMERE-ASSOCIATED PROTEIN RIF1"/>
    <property type="match status" value="1"/>
</dbReference>
<sequence>MSIHAALPLSPPSTSSRRKIALMSSSVQGTSPASSSASFPGSSHTGSRKRVGFSTGADVHRPVSTSQPPSSGARPPFTSSDSQSSLRSILKPAIILEKTAQTRDGSQDGNRSMVAMMDSFIEQLSHDDRSLSLDAYQTLANVIRNYEDIPDEDVLKAKINTFMKYIKRDLLRKLSPDEPPIADTNLITQALRLLIIFVWNKDYASLLSDDARTFVLDRSIQVLAEHTASKNIIVHYLHLLAAQNFRQTLITSHRVARLLEALRALSEHYKGNGVISERLLVYQKLLDQERPTMKAKANLWVDELLTGATNSLKDIRMKAIDLGEKACSAFPASSSISSIIRSTLARELASGKTFSASMCRKLEKMIAVKEEGVQVPRIWTIVLRLCNNVDDRGRNGWGLRCDKWAQFKDWLSVIQKCFNCSESAIQQQAYQAWNRFIHIVQPHLASDNLLQLLPKPMTAKLERHGGEAATKGTRVAAVSSYCTLLYHAFRPAANHHQYTRVWNEYIVKVMKSAFFERGTANSDLASRILMALFWNPGRAKIWNENRALENTPVEPEELPTIDCKWVRSKARPILDIFLVLMRYSSWGASGQSDKAYIAVAWLHFLKAVQEAGRKEIKPSAETVEAMVHVNAFLGRLYLGVTHPSEADGRPTGPHTLQITQVRQLTVTAVRLLGHDLIMAGLEDKGHCLSNALVIYDSLQFHLLEQQQSDESSTTSLETCLKSLDAALVHGFNSKTTSGTNISIGQLQKRLEGSSVRQIVHTLTLLKRPTVLFLKQDISSWQDKDQHEPSRRYPEIVKATLTLLARLPVEAVSELEETFSALLSSRQTLVVQDTVDLWNQRFGKLPSLSLGPLSSEVISKLRIAGVEITVPSNPHIRNDAAKQHMSPQAAPAEDHDTTSRHISMSPTAAITGADRSPELGSQHYHRVAREESPVMGSSPRQQSFRPRSRHDDSHVDFVPIESSPLPQEEPESQFLTTHQKEVRDRQRSEPAVVFPDLRSSPRPHTRSIIHTDCEFARKAASQAERPSTPTLPTNEEQNGTELMASPTPRARPFTNLIPDIEVPSSPPSMVGNDDRTDVNSSPLLAVEGDAGDRIDLAIEQIEAADEHGAVELHPSAAIETVALKAAASLGQEALVTDIADAGAGGSIEFFQDPQAEERTGSMGAGESKEEASNARRRRNQPKKHATRGDDVAASSSSGRVRRGRSRLRLSKSPAQQICRRAVGVTSSTEVQSSSPPPHQDCEDSHVEKDAAPVYATVSPSLRPITINLASDSTTSEEAEQREASPTKPVATDSDEIDILSASQLSHDLDLHVSQTAGAGSHGVEGTDEASRWKKQKSRKRKSSTLNLAAAKRRKSSKSSPRNSSTSRDAEMAADEIPGEILDCSEVSPSPDDQAIASVQLSEPALTPRRRQGRSRKRTLIEVIVPETSLVKQEEVDITGVSAASSVPDEQEEVLHTLDQEAEIRGATNTMVTDAMELTTSGGVAESAPRERSSPSDIVASLQDVLDRLKSADPTDIDLRRVDDLCFQIRFQAQFIAQQQVLNGDLPRL</sequence>
<comment type="caution">
    <text evidence="9">The sequence shown here is derived from an EMBL/GenBank/DDBJ whole genome shotgun (WGS) entry which is preliminary data.</text>
</comment>
<dbReference type="Proteomes" id="UP000094526">
    <property type="component" value="Unassembled WGS sequence"/>
</dbReference>
<feature type="region of interest" description="Disordered" evidence="7">
    <location>
        <begin position="908"/>
        <end position="988"/>
    </location>
</feature>
<dbReference type="InterPro" id="IPR022031">
    <property type="entry name" value="Rif1_N"/>
</dbReference>
<evidence type="ECO:0000256" key="1">
    <source>
        <dbReference type="ARBA" id="ARBA00004123"/>
    </source>
</evidence>
<feature type="compositionally biased region" description="Low complexity" evidence="7">
    <location>
        <begin position="1356"/>
        <end position="1365"/>
    </location>
</feature>
<keyword evidence="4" id="KW-0779">Telomere</keyword>
<feature type="compositionally biased region" description="Basic and acidic residues" evidence="7">
    <location>
        <begin position="977"/>
        <end position="987"/>
    </location>
</feature>
<feature type="region of interest" description="Disordered" evidence="7">
    <location>
        <begin position="1017"/>
        <end position="1048"/>
    </location>
</feature>
<dbReference type="Pfam" id="PF12231">
    <property type="entry name" value="Rif1_N"/>
    <property type="match status" value="1"/>
</dbReference>
<feature type="compositionally biased region" description="Polar residues" evidence="7">
    <location>
        <begin position="1223"/>
        <end position="1232"/>
    </location>
</feature>
<feature type="compositionally biased region" description="Basic and acidic residues" evidence="7">
    <location>
        <begin position="1238"/>
        <end position="1249"/>
    </location>
</feature>
<dbReference type="GO" id="GO:0000723">
    <property type="term" value="P:telomere maintenance"/>
    <property type="evidence" value="ECO:0007669"/>
    <property type="project" value="TreeGrafter"/>
</dbReference>
<evidence type="ECO:0000256" key="5">
    <source>
        <dbReference type="ARBA" id="ARBA00023242"/>
    </source>
</evidence>
<dbReference type="InterPro" id="IPR016024">
    <property type="entry name" value="ARM-type_fold"/>
</dbReference>
<dbReference type="OrthoDB" id="5399929at2759"/>
<keyword evidence="10" id="KW-1185">Reference proteome</keyword>
<dbReference type="eggNOG" id="ENOG502QSZW">
    <property type="taxonomic scope" value="Eukaryota"/>
</dbReference>
<evidence type="ECO:0000259" key="8">
    <source>
        <dbReference type="Pfam" id="PF12231"/>
    </source>
</evidence>
<reference evidence="10" key="1">
    <citation type="submission" date="2015-07" db="EMBL/GenBank/DDBJ databases">
        <authorList>
            <person name="Teixeira M.M."/>
            <person name="Souza R.C."/>
            <person name="Almeida L.G."/>
            <person name="Vicente V.A."/>
            <person name="de Hoog S."/>
            <person name="Bocca A.L."/>
            <person name="de Almeida S.R."/>
            <person name="Vasconcelos A.T."/>
            <person name="Felipe M.S."/>
        </authorList>
    </citation>
    <scope>NUCLEOTIDE SEQUENCE [LARGE SCALE GENOMIC DNA]</scope>
    <source>
        <strain evidence="10">KSF</strain>
    </source>
</reference>
<dbReference type="GO" id="GO:0140445">
    <property type="term" value="C:chromosome, telomeric repeat region"/>
    <property type="evidence" value="ECO:0007669"/>
    <property type="project" value="TreeGrafter"/>
</dbReference>
<gene>
    <name evidence="9" type="ORF">CLCR_00351</name>
</gene>
<dbReference type="STRING" id="86049.A0A1C1CBW4"/>
<evidence type="ECO:0000256" key="4">
    <source>
        <dbReference type="ARBA" id="ARBA00022895"/>
    </source>
</evidence>
<name>A0A1C1CBW4_9EURO</name>
<dbReference type="GO" id="GO:0005634">
    <property type="term" value="C:nucleus"/>
    <property type="evidence" value="ECO:0007669"/>
    <property type="project" value="UniProtKB-SubCell"/>
</dbReference>
<feature type="domain" description="Telomere-associated protein Rif1 N-terminal" evidence="8">
    <location>
        <begin position="125"/>
        <end position="506"/>
    </location>
</feature>
<proteinExistence type="predicted"/>
<dbReference type="AlphaFoldDB" id="A0A1C1CBW4"/>
<keyword evidence="3" id="KW-0158">Chromosome</keyword>
<evidence type="ECO:0000256" key="2">
    <source>
        <dbReference type="ARBA" id="ARBA00004574"/>
    </source>
</evidence>
<dbReference type="EMBL" id="LGRB01000017">
    <property type="protein sequence ID" value="OCT45968.1"/>
    <property type="molecule type" value="Genomic_DNA"/>
</dbReference>
<dbReference type="VEuPathDB" id="FungiDB:CLCR_00351"/>
<feature type="region of interest" description="Disordered" evidence="7">
    <location>
        <begin position="1155"/>
        <end position="1249"/>
    </location>
</feature>
<evidence type="ECO:0000256" key="6">
    <source>
        <dbReference type="ARBA" id="ARBA00023306"/>
    </source>
</evidence>
<protein>
    <submittedName>
        <fullName evidence="9">RAP1-interacting factor 1</fullName>
    </submittedName>
</protein>
<evidence type="ECO:0000313" key="9">
    <source>
        <dbReference type="EMBL" id="OCT45968.1"/>
    </source>
</evidence>
<organism evidence="9 10">
    <name type="scientific">Cladophialophora carrionii</name>
    <dbReference type="NCBI Taxonomy" id="86049"/>
    <lineage>
        <taxon>Eukaryota</taxon>
        <taxon>Fungi</taxon>
        <taxon>Dikarya</taxon>
        <taxon>Ascomycota</taxon>
        <taxon>Pezizomycotina</taxon>
        <taxon>Eurotiomycetes</taxon>
        <taxon>Chaetothyriomycetidae</taxon>
        <taxon>Chaetothyriales</taxon>
        <taxon>Herpotrichiellaceae</taxon>
        <taxon>Cladophialophora</taxon>
    </lineage>
</organism>
<keyword evidence="6" id="KW-0131">Cell cycle</keyword>
<keyword evidence="5" id="KW-0539">Nucleus</keyword>
<evidence type="ECO:0000256" key="3">
    <source>
        <dbReference type="ARBA" id="ARBA00022454"/>
    </source>
</evidence>
<feature type="compositionally biased region" description="Low complexity" evidence="7">
    <location>
        <begin position="24"/>
        <end position="45"/>
    </location>
</feature>
<feature type="region of interest" description="Disordered" evidence="7">
    <location>
        <begin position="1263"/>
        <end position="1301"/>
    </location>
</feature>
<comment type="subcellular location">
    <subcellularLocation>
        <location evidence="2">Chromosome</location>
        <location evidence="2">Telomere</location>
    </subcellularLocation>
    <subcellularLocation>
        <location evidence="1">Nucleus</location>
    </subcellularLocation>
</comment>
<evidence type="ECO:0000256" key="7">
    <source>
        <dbReference type="SAM" id="MobiDB-lite"/>
    </source>
</evidence>
<feature type="compositionally biased region" description="Basic residues" evidence="7">
    <location>
        <begin position="1198"/>
        <end position="1208"/>
    </location>
</feature>
<dbReference type="VEuPathDB" id="FungiDB:G647_10042"/>
<accession>A0A1C1CBW4</accession>
<feature type="region of interest" description="Disordered" evidence="7">
    <location>
        <begin position="1"/>
        <end position="84"/>
    </location>
</feature>
<feature type="compositionally biased region" description="Basic residues" evidence="7">
    <location>
        <begin position="1331"/>
        <end position="1341"/>
    </location>
</feature>